<organism evidence="4 5">
    <name type="scientific">Ahniella affigens</name>
    <dbReference type="NCBI Taxonomy" id="2021234"/>
    <lineage>
        <taxon>Bacteria</taxon>
        <taxon>Pseudomonadati</taxon>
        <taxon>Pseudomonadota</taxon>
        <taxon>Gammaproteobacteria</taxon>
        <taxon>Lysobacterales</taxon>
        <taxon>Rhodanobacteraceae</taxon>
        <taxon>Ahniella</taxon>
    </lineage>
</organism>
<dbReference type="Pfam" id="PF13884">
    <property type="entry name" value="Peptidase_S74"/>
    <property type="match status" value="1"/>
</dbReference>
<reference evidence="4 5" key="2">
    <citation type="submission" date="2018-03" db="EMBL/GenBank/DDBJ databases">
        <authorList>
            <person name="Keele B.F."/>
        </authorList>
    </citation>
    <scope>NUCLEOTIDE SEQUENCE [LARGE SCALE GENOMIC DNA]</scope>
    <source>
        <strain evidence="4 5">D13</strain>
    </source>
</reference>
<feature type="coiled-coil region" evidence="1">
    <location>
        <begin position="663"/>
        <end position="690"/>
    </location>
</feature>
<sequence length="693" mass="70464">MAASGGIHRRCPFFAAFSGYAINTNSRESIMFRNCGNSIQPWVLAILSAMASPAFAIGNGFTYQGSLTDATIAATGTYDLQFTLQTTGGTNIGSPLIKDDVLVSAGVFSVELDFGPAIAGGDYQLQIGVRPGASSGAYTTLSPATKLLPTPQATFASSSQIAATVVNGAIGSAQINSTEVQARVTASCPSGQAIRVVNANGSVTCETAMTGPQGIQGIQGIQGPQGPIGPTGATGDTGPQGPAGSADAWSRVGNAGTNPATDFIGTTDNQPLQLRAFNNRVGRFEPRGTVSSWGDAPSVVLGSSANEVSNVGATVGGGGATRGINGALEPSYKNSAQGAFSTIGGGFGNTAGNSSTTIGGGTFNTTGGDSGTVGGGYVNRAHGGFSTVGGGFFNKAGGYGSTVSGGSVNCAGGDYSMASGKDAGVRPGNDSGDLSCAIGDSGDGDGDNGTYVWADDQGTAFNSTGPRQFLVRAQGGMAINTNTPVAGAALTVNGNAVVNAPGALSFGSQVRQMVNLWGTEYGIGVQAARQYYRTSVNGGFSWFEGGVHNDNTNNPGAGGTLRMALSNTGQLQTTTGTISTLSDLRLKDQVEDYSGALDQINALRAVRYHYKDAGKAAFQPKGHHLGFIAQEVQQVMPEWVSEGDDGYLMLSMRGFEAMAVRGMQELSADNEALRDQVDTLEARLAAIEKRLAD</sequence>
<evidence type="ECO:0000259" key="3">
    <source>
        <dbReference type="PROSITE" id="PS51688"/>
    </source>
</evidence>
<reference evidence="4 5" key="1">
    <citation type="submission" date="2018-03" db="EMBL/GenBank/DDBJ databases">
        <title>Ahniella affigens gen. nov., sp. nov., a gammaproteobacterium isolated from sandy soil near a stream.</title>
        <authorList>
            <person name="Ko Y."/>
            <person name="Kim J.-H."/>
        </authorList>
    </citation>
    <scope>NUCLEOTIDE SEQUENCE [LARGE SCALE GENOMIC DNA]</scope>
    <source>
        <strain evidence="4 5">D13</strain>
    </source>
</reference>
<dbReference type="EMBL" id="CP027860">
    <property type="protein sequence ID" value="AVP98549.1"/>
    <property type="molecule type" value="Genomic_DNA"/>
</dbReference>
<dbReference type="KEGG" id="xba:C7S18_15745"/>
<dbReference type="AlphaFoldDB" id="A0A2P1PUN2"/>
<dbReference type="SUPFAM" id="SSF69349">
    <property type="entry name" value="Phage fibre proteins"/>
    <property type="match status" value="1"/>
</dbReference>
<dbReference type="OrthoDB" id="5946001at2"/>
<evidence type="ECO:0000313" key="4">
    <source>
        <dbReference type="EMBL" id="AVP98549.1"/>
    </source>
</evidence>
<feature type="region of interest" description="Disordered" evidence="2">
    <location>
        <begin position="221"/>
        <end position="251"/>
    </location>
</feature>
<dbReference type="InterPro" id="IPR011049">
    <property type="entry name" value="Serralysin-like_metalloprot_C"/>
</dbReference>
<accession>A0A2P1PUN2</accession>
<evidence type="ECO:0000256" key="1">
    <source>
        <dbReference type="SAM" id="Coils"/>
    </source>
</evidence>
<dbReference type="InterPro" id="IPR036388">
    <property type="entry name" value="WH-like_DNA-bd_sf"/>
</dbReference>
<name>A0A2P1PUN2_9GAMM</name>
<dbReference type="PROSITE" id="PS51688">
    <property type="entry name" value="ICA"/>
    <property type="match status" value="1"/>
</dbReference>
<feature type="domain" description="Peptidase S74" evidence="3">
    <location>
        <begin position="582"/>
        <end position="684"/>
    </location>
</feature>
<dbReference type="Proteomes" id="UP000241074">
    <property type="component" value="Chromosome"/>
</dbReference>
<dbReference type="Gene3D" id="2.150.10.10">
    <property type="entry name" value="Serralysin-like metalloprotease, C-terminal"/>
    <property type="match status" value="1"/>
</dbReference>
<dbReference type="Gene3D" id="1.10.10.10">
    <property type="entry name" value="Winged helix-like DNA-binding domain superfamily/Winged helix DNA-binding domain"/>
    <property type="match status" value="1"/>
</dbReference>
<keyword evidence="5" id="KW-1185">Reference proteome</keyword>
<keyword evidence="1" id="KW-0175">Coiled coil</keyword>
<proteinExistence type="predicted"/>
<protein>
    <recommendedName>
        <fullName evidence="3">Peptidase S74 domain-containing protein</fullName>
    </recommendedName>
</protein>
<evidence type="ECO:0000256" key="2">
    <source>
        <dbReference type="SAM" id="MobiDB-lite"/>
    </source>
</evidence>
<feature type="compositionally biased region" description="Low complexity" evidence="2">
    <location>
        <begin position="221"/>
        <end position="230"/>
    </location>
</feature>
<dbReference type="InterPro" id="IPR030392">
    <property type="entry name" value="S74_ICA"/>
</dbReference>
<gene>
    <name evidence="4" type="ORF">C7S18_15745</name>
</gene>
<evidence type="ECO:0000313" key="5">
    <source>
        <dbReference type="Proteomes" id="UP000241074"/>
    </source>
</evidence>